<dbReference type="AlphaFoldDB" id="A0AA35ZDP4"/>
<sequence>MESEDIFHSTSALEIEEVHDSPPAVVAKEHDHQKEDETHSAQDDDDDLYGDVEFLKEINFTGISDDIPTNIEFDLDDEEFGPFLGIPSSCPNKVDEVASLATKTRDEGNTLKILLFTSKPLEVTSSQGDMTSEIPPFVSSILTSAPIVPDSIALNLSAFHGNKPITYKSGGTRYEGLSTMFKTGGSSSIPEYSPTRPSIRLVKHTWHNLVQPPHVGKEYP</sequence>
<organism evidence="2 3">
    <name type="scientific">Lactuca saligna</name>
    <name type="common">Willowleaf lettuce</name>
    <dbReference type="NCBI Taxonomy" id="75948"/>
    <lineage>
        <taxon>Eukaryota</taxon>
        <taxon>Viridiplantae</taxon>
        <taxon>Streptophyta</taxon>
        <taxon>Embryophyta</taxon>
        <taxon>Tracheophyta</taxon>
        <taxon>Spermatophyta</taxon>
        <taxon>Magnoliopsida</taxon>
        <taxon>eudicotyledons</taxon>
        <taxon>Gunneridae</taxon>
        <taxon>Pentapetalae</taxon>
        <taxon>asterids</taxon>
        <taxon>campanulids</taxon>
        <taxon>Asterales</taxon>
        <taxon>Asteraceae</taxon>
        <taxon>Cichorioideae</taxon>
        <taxon>Cichorieae</taxon>
        <taxon>Lactucinae</taxon>
        <taxon>Lactuca</taxon>
    </lineage>
</organism>
<proteinExistence type="predicted"/>
<feature type="region of interest" description="Disordered" evidence="1">
    <location>
        <begin position="1"/>
        <end position="47"/>
    </location>
</feature>
<protein>
    <submittedName>
        <fullName evidence="2">Uncharacterized protein</fullName>
    </submittedName>
</protein>
<accession>A0AA35ZDP4</accession>
<reference evidence="2" key="1">
    <citation type="submission" date="2023-04" db="EMBL/GenBank/DDBJ databases">
        <authorList>
            <person name="Vijverberg K."/>
            <person name="Xiong W."/>
            <person name="Schranz E."/>
        </authorList>
    </citation>
    <scope>NUCLEOTIDE SEQUENCE</scope>
</reference>
<dbReference type="Proteomes" id="UP001177003">
    <property type="component" value="Chromosome 6"/>
</dbReference>
<dbReference type="EMBL" id="OX465082">
    <property type="protein sequence ID" value="CAI9290633.1"/>
    <property type="molecule type" value="Genomic_DNA"/>
</dbReference>
<feature type="compositionally biased region" description="Basic and acidic residues" evidence="1">
    <location>
        <begin position="27"/>
        <end position="42"/>
    </location>
</feature>
<evidence type="ECO:0000313" key="2">
    <source>
        <dbReference type="EMBL" id="CAI9290633.1"/>
    </source>
</evidence>
<evidence type="ECO:0000313" key="3">
    <source>
        <dbReference type="Proteomes" id="UP001177003"/>
    </source>
</evidence>
<gene>
    <name evidence="2" type="ORF">LSALG_LOCUS29819</name>
</gene>
<name>A0AA35ZDP4_LACSI</name>
<evidence type="ECO:0000256" key="1">
    <source>
        <dbReference type="SAM" id="MobiDB-lite"/>
    </source>
</evidence>
<keyword evidence="3" id="KW-1185">Reference proteome</keyword>